<keyword evidence="2" id="KW-1185">Reference proteome</keyword>
<evidence type="ECO:0000313" key="1">
    <source>
        <dbReference type="EMBL" id="KDQ59775.1"/>
    </source>
</evidence>
<dbReference type="HOGENOM" id="CLU_1927930_0_0_1"/>
<evidence type="ECO:0000313" key="2">
    <source>
        <dbReference type="Proteomes" id="UP000027265"/>
    </source>
</evidence>
<dbReference type="EMBL" id="KL197715">
    <property type="protein sequence ID" value="KDQ59775.1"/>
    <property type="molecule type" value="Genomic_DNA"/>
</dbReference>
<accession>A0A067Q0W1</accession>
<proteinExistence type="predicted"/>
<reference evidence="2" key="1">
    <citation type="journal article" date="2014" name="Proc. Natl. Acad. Sci. U.S.A.">
        <title>Extensive sampling of basidiomycete genomes demonstrates inadequacy of the white-rot/brown-rot paradigm for wood decay fungi.</title>
        <authorList>
            <person name="Riley R."/>
            <person name="Salamov A.A."/>
            <person name="Brown D.W."/>
            <person name="Nagy L.G."/>
            <person name="Floudas D."/>
            <person name="Held B.W."/>
            <person name="Levasseur A."/>
            <person name="Lombard V."/>
            <person name="Morin E."/>
            <person name="Otillar R."/>
            <person name="Lindquist E.A."/>
            <person name="Sun H."/>
            <person name="LaButti K.M."/>
            <person name="Schmutz J."/>
            <person name="Jabbour D."/>
            <person name="Luo H."/>
            <person name="Baker S.E."/>
            <person name="Pisabarro A.G."/>
            <person name="Walton J.D."/>
            <person name="Blanchette R.A."/>
            <person name="Henrissat B."/>
            <person name="Martin F."/>
            <person name="Cullen D."/>
            <person name="Hibbett D.S."/>
            <person name="Grigoriev I.V."/>
        </authorList>
    </citation>
    <scope>NUCLEOTIDE SEQUENCE [LARGE SCALE GENOMIC DNA]</scope>
    <source>
        <strain evidence="2">MUCL 33604</strain>
    </source>
</reference>
<protein>
    <submittedName>
        <fullName evidence="1">Uncharacterized protein</fullName>
    </submittedName>
</protein>
<organism evidence="1 2">
    <name type="scientific">Jaapia argillacea MUCL 33604</name>
    <dbReference type="NCBI Taxonomy" id="933084"/>
    <lineage>
        <taxon>Eukaryota</taxon>
        <taxon>Fungi</taxon>
        <taxon>Dikarya</taxon>
        <taxon>Basidiomycota</taxon>
        <taxon>Agaricomycotina</taxon>
        <taxon>Agaricomycetes</taxon>
        <taxon>Agaricomycetidae</taxon>
        <taxon>Jaapiales</taxon>
        <taxon>Jaapiaceae</taxon>
        <taxon>Jaapia</taxon>
    </lineage>
</organism>
<sequence length="131" mass="14442">MPIRLCLPGSILIGGYSSILSNLSKLELETMFCRASCEEWRNIFTNSTSLENPILRSLPFPFFGITITPPPISAPSLPSLTLISSFNYRPIFHQLISVSLTPSLDSGITCHYTKSSYVGEGRLARVHMSSC</sequence>
<dbReference type="AlphaFoldDB" id="A0A067Q0W1"/>
<name>A0A067Q0W1_9AGAM</name>
<gene>
    <name evidence="1" type="ORF">JAAARDRAFT_33343</name>
</gene>
<dbReference type="InParanoid" id="A0A067Q0W1"/>
<dbReference type="Proteomes" id="UP000027265">
    <property type="component" value="Unassembled WGS sequence"/>
</dbReference>